<dbReference type="VEuPathDB" id="VectorBase:CSON001680"/>
<feature type="transmembrane region" description="Helical" evidence="1">
    <location>
        <begin position="37"/>
        <end position="58"/>
    </location>
</feature>
<evidence type="ECO:0000259" key="2">
    <source>
        <dbReference type="Pfam" id="PF24985"/>
    </source>
</evidence>
<sequence>MTEQGQKRVTCLICMIIHIIGFSHIEEPLPHELVFCGTYFAFLLISILGIIGFILNYPSTVLNEAIITFIGFLMYLIVSYLSMYNAEHDLHLQYLTDKEEAEHFFFKMSRMQSIASVTGTYLYLMHFVLCLDLLMITKPMEIDSEPRLSEARVEVTKPFAKADERAACAPLELDLKLPVWCEKLLFMKKDE</sequence>
<feature type="domain" description="DUF7775" evidence="2">
    <location>
        <begin position="9"/>
        <end position="135"/>
    </location>
</feature>
<dbReference type="InterPro" id="IPR056677">
    <property type="entry name" value="DUF7775"/>
</dbReference>
<name>A0A336MID8_CULSO</name>
<dbReference type="EMBL" id="UFQT01001265">
    <property type="protein sequence ID" value="SSX29775.1"/>
    <property type="molecule type" value="Genomic_DNA"/>
</dbReference>
<accession>A0A336MID8</accession>
<organism evidence="3">
    <name type="scientific">Culicoides sonorensis</name>
    <name type="common">Biting midge</name>
    <dbReference type="NCBI Taxonomy" id="179676"/>
    <lineage>
        <taxon>Eukaryota</taxon>
        <taxon>Metazoa</taxon>
        <taxon>Ecdysozoa</taxon>
        <taxon>Arthropoda</taxon>
        <taxon>Hexapoda</taxon>
        <taxon>Insecta</taxon>
        <taxon>Pterygota</taxon>
        <taxon>Neoptera</taxon>
        <taxon>Endopterygota</taxon>
        <taxon>Diptera</taxon>
        <taxon>Nematocera</taxon>
        <taxon>Chironomoidea</taxon>
        <taxon>Ceratopogonidae</taxon>
        <taxon>Ceratopogoninae</taxon>
        <taxon>Culicoides</taxon>
        <taxon>Monoculicoides</taxon>
    </lineage>
</organism>
<dbReference type="OMA" id="DEEEWYH"/>
<evidence type="ECO:0000256" key="1">
    <source>
        <dbReference type="SAM" id="Phobius"/>
    </source>
</evidence>
<dbReference type="Pfam" id="PF24985">
    <property type="entry name" value="DUF7775"/>
    <property type="match status" value="1"/>
</dbReference>
<feature type="transmembrane region" description="Helical" evidence="1">
    <location>
        <begin position="114"/>
        <end position="137"/>
    </location>
</feature>
<gene>
    <name evidence="3" type="primary">CSON001680</name>
</gene>
<proteinExistence type="predicted"/>
<keyword evidence="1" id="KW-1133">Transmembrane helix</keyword>
<feature type="transmembrane region" description="Helical" evidence="1">
    <location>
        <begin position="65"/>
        <end position="84"/>
    </location>
</feature>
<dbReference type="PANTHER" id="PTHR41152:SF8">
    <property type="entry name" value="AT26438P-RELATED"/>
    <property type="match status" value="1"/>
</dbReference>
<dbReference type="AlphaFoldDB" id="A0A336MID8"/>
<dbReference type="PANTHER" id="PTHR41152">
    <property type="entry name" value="AT26438P-RELATED"/>
    <property type="match status" value="1"/>
</dbReference>
<evidence type="ECO:0000313" key="3">
    <source>
        <dbReference type="EMBL" id="SSX29775.1"/>
    </source>
</evidence>
<keyword evidence="1" id="KW-0812">Transmembrane</keyword>
<reference evidence="3" key="1">
    <citation type="submission" date="2018-07" db="EMBL/GenBank/DDBJ databases">
        <authorList>
            <person name="Quirk P.G."/>
            <person name="Krulwich T.A."/>
        </authorList>
    </citation>
    <scope>NUCLEOTIDE SEQUENCE</scope>
</reference>
<protein>
    <submittedName>
        <fullName evidence="3">CSON001680 protein</fullName>
    </submittedName>
</protein>
<keyword evidence="1" id="KW-0472">Membrane</keyword>